<dbReference type="InterPro" id="IPR029052">
    <property type="entry name" value="Metallo-depent_PP-like"/>
</dbReference>
<dbReference type="PANTHER" id="PTHR42850">
    <property type="entry name" value="METALLOPHOSPHOESTERASE"/>
    <property type="match status" value="1"/>
</dbReference>
<sequence>MIGARTVRNSAGSDRASHHPSCESSQSSDEGYRPVRDLETCRSLLTRNVRRGRASAQPGLLPHQTLTYAIGDIHGCSNKLRDLLAQCEADADGRPATLIFLGDYIDRGPDSRNVIELLMDLQQARPDQAICLMGNHEDMLLAAADHSAWEDRWLCNGGTQTLGSYGVSDPRDLPKAQVDWLRRLPKFHDDGRRLFVHAGIHPNRALDLQDETDLLWIKEPFLSSNKDFGRLIVHGHSPTSDRRPEIRSNRLNIDTGAVFGGPLAAAVFNVLNRDPQGFLFAA</sequence>
<dbReference type="Proteomes" id="UP000682843">
    <property type="component" value="Chromosome"/>
</dbReference>
<dbReference type="Gene3D" id="3.60.21.10">
    <property type="match status" value="1"/>
</dbReference>
<evidence type="ECO:0000259" key="2">
    <source>
        <dbReference type="Pfam" id="PF00149"/>
    </source>
</evidence>
<dbReference type="Pfam" id="PF00149">
    <property type="entry name" value="Metallophos"/>
    <property type="match status" value="1"/>
</dbReference>
<protein>
    <submittedName>
        <fullName evidence="3">Serine/threonine protein phosphatase</fullName>
    </submittedName>
</protein>
<gene>
    <name evidence="3" type="ORF">RPMA_03530</name>
</gene>
<proteinExistence type="predicted"/>
<evidence type="ECO:0000313" key="4">
    <source>
        <dbReference type="Proteomes" id="UP000682843"/>
    </source>
</evidence>
<keyword evidence="4" id="KW-1185">Reference proteome</keyword>
<dbReference type="CDD" id="cd00144">
    <property type="entry name" value="MPP_PPP_family"/>
    <property type="match status" value="1"/>
</dbReference>
<feature type="region of interest" description="Disordered" evidence="1">
    <location>
        <begin position="1"/>
        <end position="34"/>
    </location>
</feature>
<dbReference type="SUPFAM" id="SSF56300">
    <property type="entry name" value="Metallo-dependent phosphatases"/>
    <property type="match status" value="1"/>
</dbReference>
<organism evidence="3 4">
    <name type="scientific">Tardiphaga alba</name>
    <dbReference type="NCBI Taxonomy" id="340268"/>
    <lineage>
        <taxon>Bacteria</taxon>
        <taxon>Pseudomonadati</taxon>
        <taxon>Pseudomonadota</taxon>
        <taxon>Alphaproteobacteria</taxon>
        <taxon>Hyphomicrobiales</taxon>
        <taxon>Nitrobacteraceae</taxon>
        <taxon>Tardiphaga</taxon>
    </lineage>
</organism>
<name>A0ABX8A442_9BRAD</name>
<evidence type="ECO:0000256" key="1">
    <source>
        <dbReference type="SAM" id="MobiDB-lite"/>
    </source>
</evidence>
<dbReference type="EMBL" id="CP036498">
    <property type="protein sequence ID" value="QUS38031.1"/>
    <property type="molecule type" value="Genomic_DNA"/>
</dbReference>
<accession>A0ABX8A442</accession>
<dbReference type="PANTHER" id="PTHR42850:SF4">
    <property type="entry name" value="ZINC-DEPENDENT ENDOPOLYPHOSPHATASE"/>
    <property type="match status" value="1"/>
</dbReference>
<feature type="domain" description="Calcineurin-like phosphoesterase" evidence="2">
    <location>
        <begin position="69"/>
        <end position="240"/>
    </location>
</feature>
<reference evidence="3 4" key="1">
    <citation type="submission" date="2019-02" db="EMBL/GenBank/DDBJ databases">
        <title>Emended description of the genus Rhodopseudomonas and description of Rhodopseudomonas albus sp. nov., a non-phototrophic, heavy-metal-tolerant bacterium isolated from garden soil.</title>
        <authorList>
            <person name="Bao Z."/>
            <person name="Cao W.W."/>
            <person name="Sato Y."/>
            <person name="Nishizawa T."/>
            <person name="Zhao J."/>
            <person name="Guo Y."/>
            <person name="Ohta H."/>
        </authorList>
    </citation>
    <scope>NUCLEOTIDE SEQUENCE [LARGE SCALE GENOMIC DNA]</scope>
    <source>
        <strain evidence="3 4">SK50-23</strain>
    </source>
</reference>
<evidence type="ECO:0000313" key="3">
    <source>
        <dbReference type="EMBL" id="QUS38031.1"/>
    </source>
</evidence>
<dbReference type="InterPro" id="IPR050126">
    <property type="entry name" value="Ap4A_hydrolase"/>
</dbReference>
<dbReference type="InterPro" id="IPR004843">
    <property type="entry name" value="Calcineurin-like_PHP"/>
</dbReference>